<dbReference type="EMBL" id="JANBTW010000114">
    <property type="protein sequence ID" value="KAJ2670889.1"/>
    <property type="molecule type" value="Genomic_DNA"/>
</dbReference>
<evidence type="ECO:0000256" key="3">
    <source>
        <dbReference type="PIRSR" id="PIRSR000077-4"/>
    </source>
</evidence>
<proteinExistence type="inferred from homology"/>
<feature type="domain" description="Thioredoxin" evidence="4">
    <location>
        <begin position="1"/>
        <end position="108"/>
    </location>
</feature>
<dbReference type="PROSITE" id="PS51352">
    <property type="entry name" value="THIOREDOXIN_2"/>
    <property type="match status" value="1"/>
</dbReference>
<feature type="disulfide bond" description="Redox-active" evidence="3">
    <location>
        <begin position="34"/>
        <end position="37"/>
    </location>
</feature>
<dbReference type="AlphaFoldDB" id="A0A9W8G2S5"/>
<dbReference type="SUPFAM" id="SSF52833">
    <property type="entry name" value="Thioredoxin-like"/>
    <property type="match status" value="1"/>
</dbReference>
<evidence type="ECO:0000256" key="2">
    <source>
        <dbReference type="PIRNR" id="PIRNR000077"/>
    </source>
</evidence>
<organism evidence="5 6">
    <name type="scientific">Coemansia spiralis</name>
    <dbReference type="NCBI Taxonomy" id="417178"/>
    <lineage>
        <taxon>Eukaryota</taxon>
        <taxon>Fungi</taxon>
        <taxon>Fungi incertae sedis</taxon>
        <taxon>Zoopagomycota</taxon>
        <taxon>Kickxellomycotina</taxon>
        <taxon>Kickxellomycetes</taxon>
        <taxon>Kickxellales</taxon>
        <taxon>Kickxellaceae</taxon>
        <taxon>Coemansia</taxon>
    </lineage>
</organism>
<evidence type="ECO:0000259" key="4">
    <source>
        <dbReference type="PROSITE" id="PS51352"/>
    </source>
</evidence>
<name>A0A9W8G2S5_9FUNG</name>
<dbReference type="InterPro" id="IPR013766">
    <property type="entry name" value="Thioredoxin_domain"/>
</dbReference>
<dbReference type="PIRSF" id="PIRSF000077">
    <property type="entry name" value="Thioredoxin"/>
    <property type="match status" value="1"/>
</dbReference>
<sequence length="108" mass="11832">MSNTKAIAITSENQLDNILQQHSKAVIFFAARWCEPCKQMKPVFDGLAQKYLNIAFALVNFGNNSNTTQKYSIGALPTAKLVNKGKVVDQAIGPDKNQLEDAVDSLAF</sequence>
<keyword evidence="3" id="KW-0676">Redox-active center</keyword>
<evidence type="ECO:0000313" key="5">
    <source>
        <dbReference type="EMBL" id="KAJ2670889.1"/>
    </source>
</evidence>
<dbReference type="Gene3D" id="3.40.30.10">
    <property type="entry name" value="Glutaredoxin"/>
    <property type="match status" value="1"/>
</dbReference>
<dbReference type="InterPro" id="IPR005746">
    <property type="entry name" value="Thioredoxin"/>
</dbReference>
<dbReference type="InterPro" id="IPR036249">
    <property type="entry name" value="Thioredoxin-like_sf"/>
</dbReference>
<dbReference type="CDD" id="cd02947">
    <property type="entry name" value="TRX_family"/>
    <property type="match status" value="1"/>
</dbReference>
<dbReference type="GO" id="GO:0015035">
    <property type="term" value="F:protein-disulfide reductase activity"/>
    <property type="evidence" value="ECO:0007669"/>
    <property type="project" value="InterPro"/>
</dbReference>
<comment type="similarity">
    <text evidence="2">Belongs to the thioredoxin family.</text>
</comment>
<dbReference type="PANTHER" id="PTHR46115">
    <property type="entry name" value="THIOREDOXIN-LIKE PROTEIN 1"/>
    <property type="match status" value="1"/>
</dbReference>
<dbReference type="Pfam" id="PF00085">
    <property type="entry name" value="Thioredoxin"/>
    <property type="match status" value="1"/>
</dbReference>
<evidence type="ECO:0000313" key="6">
    <source>
        <dbReference type="Proteomes" id="UP001151518"/>
    </source>
</evidence>
<keyword evidence="1 3" id="KW-1015">Disulfide bond</keyword>
<reference evidence="5" key="1">
    <citation type="submission" date="2022-07" db="EMBL/GenBank/DDBJ databases">
        <title>Phylogenomic reconstructions and comparative analyses of Kickxellomycotina fungi.</title>
        <authorList>
            <person name="Reynolds N.K."/>
            <person name="Stajich J.E."/>
            <person name="Barry K."/>
            <person name="Grigoriev I.V."/>
            <person name="Crous P."/>
            <person name="Smith M.E."/>
        </authorList>
    </citation>
    <scope>NUCLEOTIDE SEQUENCE</scope>
    <source>
        <strain evidence="5">NRRL 3115</strain>
    </source>
</reference>
<accession>A0A9W8G2S5</accession>
<comment type="caution">
    <text evidence="5">The sequence shown here is derived from an EMBL/GenBank/DDBJ whole genome shotgun (WGS) entry which is preliminary data.</text>
</comment>
<dbReference type="OrthoDB" id="2121326at2759"/>
<dbReference type="Proteomes" id="UP001151518">
    <property type="component" value="Unassembled WGS sequence"/>
</dbReference>
<gene>
    <name evidence="5" type="primary">TXNDC8_2</name>
    <name evidence="5" type="ORF">GGI25_005683</name>
</gene>
<protein>
    <recommendedName>
        <fullName evidence="2">Thioredoxin</fullName>
    </recommendedName>
</protein>
<evidence type="ECO:0000256" key="1">
    <source>
        <dbReference type="ARBA" id="ARBA00023157"/>
    </source>
</evidence>